<protein>
    <submittedName>
        <fullName evidence="1">Uncharacterized protein</fullName>
    </submittedName>
</protein>
<dbReference type="AlphaFoldDB" id="A0A6H2H0X2"/>
<gene>
    <name evidence="1" type="ORF">HGI30_16790</name>
</gene>
<keyword evidence="2" id="KW-1185">Reference proteome</keyword>
<sequence length="101" mass="11757">MKYEGVIVTVSRHAHEQYCARIGPIEWDELIRQTQALLDADERGYDDGVYMQLGGIWWAVARVDMGLIMKTCYGRTSMHLPRALKWARRHNDRISLESMAF</sequence>
<evidence type="ECO:0000313" key="1">
    <source>
        <dbReference type="EMBL" id="QJC53066.1"/>
    </source>
</evidence>
<dbReference type="EMBL" id="CP051428">
    <property type="protein sequence ID" value="QJC53066.1"/>
    <property type="molecule type" value="Genomic_DNA"/>
</dbReference>
<dbReference type="KEGG" id="palr:HGI30_16790"/>
<name>A0A6H2H0X2_9BACL</name>
<dbReference type="RefSeq" id="WP_168908615.1">
    <property type="nucleotide sequence ID" value="NZ_CP051428.1"/>
</dbReference>
<evidence type="ECO:0000313" key="2">
    <source>
        <dbReference type="Proteomes" id="UP000502136"/>
    </source>
</evidence>
<organism evidence="1 2">
    <name type="scientific">Paenibacillus albicereus</name>
    <dbReference type="NCBI Taxonomy" id="2726185"/>
    <lineage>
        <taxon>Bacteria</taxon>
        <taxon>Bacillati</taxon>
        <taxon>Bacillota</taxon>
        <taxon>Bacilli</taxon>
        <taxon>Bacillales</taxon>
        <taxon>Paenibacillaceae</taxon>
        <taxon>Paenibacillus</taxon>
    </lineage>
</organism>
<accession>A0A6H2H0X2</accession>
<dbReference type="Proteomes" id="UP000502136">
    <property type="component" value="Chromosome"/>
</dbReference>
<reference evidence="1 2" key="1">
    <citation type="submission" date="2020-04" db="EMBL/GenBank/DDBJ databases">
        <title>Novel Paenibacillus strain UniB2 isolated from commercial digestive syrup.</title>
        <authorList>
            <person name="Thorat V."/>
            <person name="Kirdat K."/>
            <person name="Tiwarekar B."/>
            <person name="Yadav A."/>
        </authorList>
    </citation>
    <scope>NUCLEOTIDE SEQUENCE [LARGE SCALE GENOMIC DNA]</scope>
    <source>
        <strain evidence="1 2">UniB2</strain>
    </source>
</reference>
<proteinExistence type="predicted"/>